<feature type="coiled-coil region" evidence="3">
    <location>
        <begin position="224"/>
        <end position="251"/>
    </location>
</feature>
<dbReference type="PANTHER" id="PTHR30203:SF25">
    <property type="entry name" value="OUTER MEMBRANE PROTEIN-RELATED"/>
    <property type="match status" value="1"/>
</dbReference>
<keyword evidence="2" id="KW-0564">Palmitate</keyword>
<keyword evidence="3" id="KW-0175">Coiled coil</keyword>
<evidence type="ECO:0000313" key="4">
    <source>
        <dbReference type="EMBL" id="MDO3383383.1"/>
    </source>
</evidence>
<dbReference type="InterPro" id="IPR003423">
    <property type="entry name" value="OMP_efflux"/>
</dbReference>
<dbReference type="Gene3D" id="2.20.200.10">
    <property type="entry name" value="Outer membrane efflux proteins (OEP)"/>
    <property type="match status" value="1"/>
</dbReference>
<sequence length="479" mass="52851">MKLTMTTLAAALVLAGCANYRSVEEASLQAELPELADEFENADFYASATPVAHWWQQLGDAELSALVERSLTVNHDMRIARERLAESRALLRHTKLDRFPQVTASAQGERRKMSEQAEPGVGITEYYQAGFDARWELDLFGRVNNAVKAADAQLDEQQAIVRATQVSIAAEVGSAYMALRGAQHQLMVATSNAANLRETFELTRRLAEIGRADQFDITRASTQLALVEARLPSLEAQINSATNRLAVLTDQPEKHIRDRLAEYAPLPARPPQIAAGKPSELLRRRPDIHAAEARLSAATARYNVQVADLYPRITLNGGLGYLATDVDELGEQNSETFNFTPRIEWAAFDLGRVYARIDAADARARAQLAAFEQSVLLALEETDNALENYRRQNQRHEQLRKASVSSEQALGYARQRFEVGSENFLGVLDAERQRLTVSAQLAESETQLLQSLIAVYKSLAGGWPLPPDAIAADALASAR</sequence>
<dbReference type="EMBL" id="JAULRT010000060">
    <property type="protein sequence ID" value="MDO3383383.1"/>
    <property type="molecule type" value="Genomic_DNA"/>
</dbReference>
<evidence type="ECO:0000256" key="1">
    <source>
        <dbReference type="ARBA" id="ARBA00007613"/>
    </source>
</evidence>
<comment type="similarity">
    <text evidence="1 2">Belongs to the outer membrane factor (OMF) (TC 1.B.17) family.</text>
</comment>
<evidence type="ECO:0000256" key="3">
    <source>
        <dbReference type="SAM" id="Coils"/>
    </source>
</evidence>
<evidence type="ECO:0000256" key="2">
    <source>
        <dbReference type="RuleBase" id="RU362097"/>
    </source>
</evidence>
<dbReference type="PROSITE" id="PS51257">
    <property type="entry name" value="PROKAR_LIPOPROTEIN"/>
    <property type="match status" value="1"/>
</dbReference>
<dbReference type="Proteomes" id="UP001168380">
    <property type="component" value="Unassembled WGS sequence"/>
</dbReference>
<name>A0ABT8TJW2_9GAMM</name>
<accession>A0ABT8TJW2</accession>
<proteinExistence type="inferred from homology"/>
<dbReference type="SUPFAM" id="SSF56954">
    <property type="entry name" value="Outer membrane efflux proteins (OEP)"/>
    <property type="match status" value="1"/>
</dbReference>
<comment type="subcellular location">
    <subcellularLocation>
        <location evidence="2">Cell outer membrane</location>
        <topology evidence="2">Lipid-anchor</topology>
    </subcellularLocation>
</comment>
<keyword evidence="2" id="KW-0472">Membrane</keyword>
<dbReference type="RefSeq" id="WP_302714152.1">
    <property type="nucleotide sequence ID" value="NZ_JAULRT010000060.1"/>
</dbReference>
<comment type="caution">
    <text evidence="4">The sequence shown here is derived from an EMBL/GenBank/DDBJ whole genome shotgun (WGS) entry which is preliminary data.</text>
</comment>
<gene>
    <name evidence="4" type="ORF">QWI16_14465</name>
</gene>
<evidence type="ECO:0000313" key="5">
    <source>
        <dbReference type="Proteomes" id="UP001168380"/>
    </source>
</evidence>
<protein>
    <submittedName>
        <fullName evidence="4">Efflux transporter outer membrane subunit</fullName>
    </submittedName>
</protein>
<dbReference type="PANTHER" id="PTHR30203">
    <property type="entry name" value="OUTER MEMBRANE CATION EFFLUX PROTEIN"/>
    <property type="match status" value="1"/>
</dbReference>
<organism evidence="4 5">
    <name type="scientific">Gilvimarinus algae</name>
    <dbReference type="NCBI Taxonomy" id="3058037"/>
    <lineage>
        <taxon>Bacteria</taxon>
        <taxon>Pseudomonadati</taxon>
        <taxon>Pseudomonadota</taxon>
        <taxon>Gammaproteobacteria</taxon>
        <taxon>Cellvibrionales</taxon>
        <taxon>Cellvibrionaceae</taxon>
        <taxon>Gilvimarinus</taxon>
    </lineage>
</organism>
<dbReference type="Gene3D" id="1.20.1600.10">
    <property type="entry name" value="Outer membrane efflux proteins (OEP)"/>
    <property type="match status" value="1"/>
</dbReference>
<dbReference type="InterPro" id="IPR010131">
    <property type="entry name" value="MdtP/NodT-like"/>
</dbReference>
<keyword evidence="2" id="KW-1134">Transmembrane beta strand</keyword>
<dbReference type="Pfam" id="PF02321">
    <property type="entry name" value="OEP"/>
    <property type="match status" value="2"/>
</dbReference>
<reference evidence="4" key="1">
    <citation type="submission" date="2023-07" db="EMBL/GenBank/DDBJ databases">
        <title>Gilvimarinus algae sp. nov., isolated from the surface of Kelp.</title>
        <authorList>
            <person name="Sun Y.Y."/>
            <person name="Gong Y."/>
            <person name="Du Z.J."/>
        </authorList>
    </citation>
    <scope>NUCLEOTIDE SEQUENCE</scope>
    <source>
        <strain evidence="4">SDUM040014</strain>
    </source>
</reference>
<keyword evidence="5" id="KW-1185">Reference proteome</keyword>
<keyword evidence="2" id="KW-0449">Lipoprotein</keyword>
<dbReference type="NCBIfam" id="TIGR01845">
    <property type="entry name" value="outer_NodT"/>
    <property type="match status" value="1"/>
</dbReference>
<keyword evidence="2" id="KW-0812">Transmembrane</keyword>